<dbReference type="Pfam" id="PF00593">
    <property type="entry name" value="TonB_dep_Rec_b-barrel"/>
    <property type="match status" value="1"/>
</dbReference>
<keyword evidence="8 11" id="KW-0472">Membrane</keyword>
<dbReference type="Gene3D" id="2.170.130.10">
    <property type="entry name" value="TonB-dependent receptor, plug domain"/>
    <property type="match status" value="1"/>
</dbReference>
<keyword evidence="10 11" id="KW-0998">Cell outer membrane</keyword>
<evidence type="ECO:0000256" key="1">
    <source>
        <dbReference type="ARBA" id="ARBA00004571"/>
    </source>
</evidence>
<dbReference type="InterPro" id="IPR039426">
    <property type="entry name" value="TonB-dep_rcpt-like"/>
</dbReference>
<evidence type="ECO:0000256" key="5">
    <source>
        <dbReference type="ARBA" id="ARBA00022692"/>
    </source>
</evidence>
<dbReference type="InterPro" id="IPR037066">
    <property type="entry name" value="Plug_dom_sf"/>
</dbReference>
<keyword evidence="6 14" id="KW-0732">Signal</keyword>
<keyword evidence="3 11" id="KW-0813">Transport</keyword>
<dbReference type="PROSITE" id="PS52016">
    <property type="entry name" value="TONB_DEPENDENT_REC_3"/>
    <property type="match status" value="1"/>
</dbReference>
<dbReference type="CDD" id="cd01347">
    <property type="entry name" value="ligand_gated_channel"/>
    <property type="match status" value="1"/>
</dbReference>
<evidence type="ECO:0000256" key="2">
    <source>
        <dbReference type="ARBA" id="ARBA00009810"/>
    </source>
</evidence>
<protein>
    <submittedName>
        <fullName evidence="17">Iron complex outermembrane recepter protein</fullName>
    </submittedName>
</protein>
<evidence type="ECO:0000256" key="14">
    <source>
        <dbReference type="SAM" id="SignalP"/>
    </source>
</evidence>
<feature type="domain" description="TonB-dependent receptor plug" evidence="16">
    <location>
        <begin position="52"/>
        <end position="163"/>
    </location>
</feature>
<evidence type="ECO:0000256" key="10">
    <source>
        <dbReference type="ARBA" id="ARBA00023237"/>
    </source>
</evidence>
<dbReference type="InterPro" id="IPR036942">
    <property type="entry name" value="Beta-barrel_TonB_sf"/>
</dbReference>
<gene>
    <name evidence="17" type="ORF">SAMN03097694_2657</name>
</gene>
<dbReference type="PANTHER" id="PTHR47234:SF2">
    <property type="entry name" value="TONB-DEPENDENT RECEPTOR"/>
    <property type="match status" value="1"/>
</dbReference>
<keyword evidence="9" id="KW-0675">Receptor</keyword>
<comment type="subcellular location">
    <subcellularLocation>
        <location evidence="1 11">Cell outer membrane</location>
        <topology evidence="1 11">Multi-pass membrane protein</topology>
    </subcellularLocation>
</comment>
<dbReference type="AlphaFoldDB" id="A0AB38CAZ9"/>
<evidence type="ECO:0000256" key="6">
    <source>
        <dbReference type="ARBA" id="ARBA00022729"/>
    </source>
</evidence>
<comment type="caution">
    <text evidence="17">The sequence shown here is derived from an EMBL/GenBank/DDBJ whole genome shotgun (WGS) entry which is preliminary data.</text>
</comment>
<dbReference type="InterPro" id="IPR000531">
    <property type="entry name" value="Beta-barrel_TonB"/>
</dbReference>
<dbReference type="Gene3D" id="2.40.170.20">
    <property type="entry name" value="TonB-dependent receptor, beta-barrel domain"/>
    <property type="match status" value="1"/>
</dbReference>
<dbReference type="SUPFAM" id="SSF56935">
    <property type="entry name" value="Porins"/>
    <property type="match status" value="1"/>
</dbReference>
<accession>A0AB38CAZ9</accession>
<dbReference type="PROSITE" id="PS01156">
    <property type="entry name" value="TONB_DEPENDENT_REC_2"/>
    <property type="match status" value="1"/>
</dbReference>
<proteinExistence type="inferred from homology"/>
<evidence type="ECO:0000259" key="16">
    <source>
        <dbReference type="Pfam" id="PF07715"/>
    </source>
</evidence>
<dbReference type="InterPro" id="IPR012910">
    <property type="entry name" value="Plug_dom"/>
</dbReference>
<dbReference type="InterPro" id="IPR010917">
    <property type="entry name" value="TonB_rcpt_CS"/>
</dbReference>
<feature type="domain" description="TonB-dependent receptor-like beta-barrel" evidence="15">
    <location>
        <begin position="382"/>
        <end position="909"/>
    </location>
</feature>
<dbReference type="Pfam" id="PF07715">
    <property type="entry name" value="Plug"/>
    <property type="match status" value="1"/>
</dbReference>
<dbReference type="Proteomes" id="UP000182489">
    <property type="component" value="Unassembled WGS sequence"/>
</dbReference>
<sequence length="948" mass="101922">MMIENVISRSLRLMFAGGMALSMHAAYAQETTDGTMQRVEVTGSSIKRIASEASLPVQSFNQKDIKKTGVTTVTDFIQQIPAMQGFSVAADSVGGGGGGVTTASIHDIGAAYTLVLLNGRRIAPSNSGTTIDLNSIPLSAIERVEVLTDGASALYGADAIAGVVNFILKKGASPLEINAKYSRPEEKGGASNSISISKGFGDIDEDGYSIFVSASHDEQKSLKASQRSFAKSGIINFNDPKNGKALQFINGSSRSAPGNAAVDYNRTDPVTGAVVINPETNKPFVDSVNLNPYALAHGGKCAASNMDFYGNGNCYFDSPSTIEINPESKRDAIFSSGTVKLGKTGFQGFYDLAYTEARVVASIAPYPADFSVDVGSPLFNKYLAPNLTPAQLANATGAVANYRLSEMGNRVYDYGTKATHIVAGIDGNAFGWDINSAVTYSKNKQTQEYVSGFPLADKFDAQVAAGNIDPFAYPVGSMPDAMRQALLGTGFSGTYNTQTVEMKGIDGRASRPVFSLPGGTAMLGVGADYRNTSYKVQQANVAKQAQILFDNAQVDSEYARDNAGAYAELMMPISKKLEMTGSLRYDQIGSIDDKLTGKTVGKKENATTWKVSGKYSATKSLMFRAAAGTGFRAASMQEIAGPLEDWGVTGGNYQCPLTAATGMGGHPLASYCSGVGRQQFEAFQGGNPDLKPETSKQWSIGTVFEPIDSLSMSFDLWNVEIRDQVTAVSEGLIFNDPAKYANLFTTKHISSTGKDVLAIKLLPINIGKVENRGIDYDFTHKMKLLDGRLTSRLMGTYLLRSRYTTPGTDDQWETSLNRYGSNDKVSFRNIIRATTTYETAKFTHTLSASYRNGYTDKEQTAKDCAVIVAGSPGECYGIQLEVPSYTTFDFQTAYRPMKNVEITGGILNLFDRNPPFTLRNTGSHQVGYNPSYSSALGRQFYLSGSYKF</sequence>
<evidence type="ECO:0000313" key="18">
    <source>
        <dbReference type="Proteomes" id="UP000182489"/>
    </source>
</evidence>
<evidence type="ECO:0000256" key="12">
    <source>
        <dbReference type="PROSITE-ProRule" id="PRU10144"/>
    </source>
</evidence>
<feature type="chain" id="PRO_5044299525" evidence="14">
    <location>
        <begin position="29"/>
        <end position="948"/>
    </location>
</feature>
<evidence type="ECO:0000259" key="15">
    <source>
        <dbReference type="Pfam" id="PF00593"/>
    </source>
</evidence>
<evidence type="ECO:0000256" key="3">
    <source>
        <dbReference type="ARBA" id="ARBA00022448"/>
    </source>
</evidence>
<evidence type="ECO:0000256" key="9">
    <source>
        <dbReference type="ARBA" id="ARBA00023170"/>
    </source>
</evidence>
<keyword evidence="5 11" id="KW-0812">Transmembrane</keyword>
<evidence type="ECO:0000256" key="7">
    <source>
        <dbReference type="ARBA" id="ARBA00023077"/>
    </source>
</evidence>
<evidence type="ECO:0000256" key="11">
    <source>
        <dbReference type="PROSITE-ProRule" id="PRU01360"/>
    </source>
</evidence>
<keyword evidence="7 13" id="KW-0798">TonB box</keyword>
<name>A0AB38CAZ9_9BURK</name>
<evidence type="ECO:0000313" key="17">
    <source>
        <dbReference type="EMBL" id="SFX62910.1"/>
    </source>
</evidence>
<reference evidence="17 18" key="1">
    <citation type="submission" date="2016-11" db="EMBL/GenBank/DDBJ databases">
        <authorList>
            <person name="Varghese N."/>
            <person name="Submissions S."/>
        </authorList>
    </citation>
    <scope>NUCLEOTIDE SEQUENCE [LARGE SCALE GENOMIC DNA]</scope>
    <source>
        <strain evidence="17 18">NFR18</strain>
    </source>
</reference>
<dbReference type="EMBL" id="FPKH01000002">
    <property type="protein sequence ID" value="SFX62910.1"/>
    <property type="molecule type" value="Genomic_DNA"/>
</dbReference>
<feature type="short sequence motif" description="TonB C-terminal box" evidence="12">
    <location>
        <begin position="931"/>
        <end position="948"/>
    </location>
</feature>
<organism evidence="17 18">
    <name type="scientific">Janthinobacterium lividum</name>
    <dbReference type="NCBI Taxonomy" id="29581"/>
    <lineage>
        <taxon>Bacteria</taxon>
        <taxon>Pseudomonadati</taxon>
        <taxon>Pseudomonadota</taxon>
        <taxon>Betaproteobacteria</taxon>
        <taxon>Burkholderiales</taxon>
        <taxon>Oxalobacteraceae</taxon>
        <taxon>Janthinobacterium</taxon>
    </lineage>
</organism>
<dbReference type="PANTHER" id="PTHR47234">
    <property type="match status" value="1"/>
</dbReference>
<evidence type="ECO:0000256" key="4">
    <source>
        <dbReference type="ARBA" id="ARBA00022452"/>
    </source>
</evidence>
<feature type="signal peptide" evidence="14">
    <location>
        <begin position="1"/>
        <end position="28"/>
    </location>
</feature>
<evidence type="ECO:0000256" key="13">
    <source>
        <dbReference type="RuleBase" id="RU003357"/>
    </source>
</evidence>
<evidence type="ECO:0000256" key="8">
    <source>
        <dbReference type="ARBA" id="ARBA00023136"/>
    </source>
</evidence>
<keyword evidence="4 11" id="KW-1134">Transmembrane beta strand</keyword>
<dbReference type="GO" id="GO:0009279">
    <property type="term" value="C:cell outer membrane"/>
    <property type="evidence" value="ECO:0007669"/>
    <property type="project" value="UniProtKB-SubCell"/>
</dbReference>
<comment type="similarity">
    <text evidence="2 11 13">Belongs to the TonB-dependent receptor family.</text>
</comment>